<dbReference type="FunCoup" id="K3XWQ8">
    <property type="interactions" value="176"/>
</dbReference>
<keyword evidence="2" id="KW-0812">Transmembrane</keyword>
<evidence type="ECO:0000256" key="2">
    <source>
        <dbReference type="SAM" id="Phobius"/>
    </source>
</evidence>
<feature type="transmembrane region" description="Helical" evidence="2">
    <location>
        <begin position="318"/>
        <end position="342"/>
    </location>
</feature>
<dbReference type="HOGENOM" id="CLU_583187_0_0_1"/>
<accession>K3XWQ8</accession>
<reference evidence="3" key="2">
    <citation type="submission" date="2018-08" db="UniProtKB">
        <authorList>
            <consortium name="EnsemblPlants"/>
        </authorList>
    </citation>
    <scope>IDENTIFICATION</scope>
    <source>
        <strain evidence="3">Yugu1</strain>
    </source>
</reference>
<protein>
    <recommendedName>
        <fullName evidence="5">Tetraspanin-18</fullName>
    </recommendedName>
</protein>
<proteinExistence type="predicted"/>
<evidence type="ECO:0000313" key="3">
    <source>
        <dbReference type="EnsemblPlants" id="KQL12375"/>
    </source>
</evidence>
<feature type="transmembrane region" description="Helical" evidence="2">
    <location>
        <begin position="235"/>
        <end position="267"/>
    </location>
</feature>
<dbReference type="EMBL" id="AGNK02002713">
    <property type="status" value="NOT_ANNOTATED_CDS"/>
    <property type="molecule type" value="Genomic_DNA"/>
</dbReference>
<keyword evidence="2" id="KW-1133">Transmembrane helix</keyword>
<reference evidence="4" key="1">
    <citation type="journal article" date="2012" name="Nat. Biotechnol.">
        <title>Reference genome sequence of the model plant Setaria.</title>
        <authorList>
            <person name="Bennetzen J.L."/>
            <person name="Schmutz J."/>
            <person name="Wang H."/>
            <person name="Percifield R."/>
            <person name="Hawkins J."/>
            <person name="Pontaroli A.C."/>
            <person name="Estep M."/>
            <person name="Feng L."/>
            <person name="Vaughn J.N."/>
            <person name="Grimwood J."/>
            <person name="Jenkins J."/>
            <person name="Barry K."/>
            <person name="Lindquist E."/>
            <person name="Hellsten U."/>
            <person name="Deshpande S."/>
            <person name="Wang X."/>
            <person name="Wu X."/>
            <person name="Mitros T."/>
            <person name="Triplett J."/>
            <person name="Yang X."/>
            <person name="Ye C.Y."/>
            <person name="Mauro-Herrera M."/>
            <person name="Wang L."/>
            <person name="Li P."/>
            <person name="Sharma M."/>
            <person name="Sharma R."/>
            <person name="Ronald P.C."/>
            <person name="Panaud O."/>
            <person name="Kellogg E.A."/>
            <person name="Brutnell T.P."/>
            <person name="Doust A.N."/>
            <person name="Tuskan G.A."/>
            <person name="Rokhsar D."/>
            <person name="Devos K.M."/>
        </authorList>
    </citation>
    <scope>NUCLEOTIDE SEQUENCE [LARGE SCALE GENOMIC DNA]</scope>
    <source>
        <strain evidence="4">cv. Yugu1</strain>
    </source>
</reference>
<feature type="region of interest" description="Disordered" evidence="1">
    <location>
        <begin position="44"/>
        <end position="77"/>
    </location>
</feature>
<dbReference type="Proteomes" id="UP000004995">
    <property type="component" value="Unassembled WGS sequence"/>
</dbReference>
<sequence length="469" mass="51822">MTYTYSSSCCRWWWSAGGQGHPQAAQQQVRRHAVAARDRVAAAALSDQPVVQSQREHGAAADHEAEDPGGGPPQMLRQVDVDRSCASVLTTAVVVDRDRDADDAADGWCAIQEEHLVVEGGHAPLPAHSCCCCYCTSSRLLEQAQQDLAALRGGGQAGDVLRLQAHHHHRRRLVSPRLLRRHASMDSWKKKTKNPGKAKQPGREGDPNPDPPPPPRAEMMMMGRRSGEGGRSRQGLGWAACCLGFLLKLLAFLQAFAAVSAILYAAWILSRWARHHHLHLQDLLPGLWFPSLVMAAGLFYCILLLAGYLAAEINTGCCLCFYTIPAMAMMLLEAALAAHLTINEHWIQDLPDDRTGELHNLLSFIHNNLDLCKWVALAIFATQALSLFLAMILRAMLSARTMDYDSDEDFVVIRRPLLVAQAPPPYLPTTVDTRGFRPDLWSSRMRQKYGLNTSDYTYNTVDANAAPPQ</sequence>
<dbReference type="EnsemblPlants" id="KQL12375">
    <property type="protein sequence ID" value="KQL12375"/>
    <property type="gene ID" value="SETIT_006366mg"/>
</dbReference>
<dbReference type="AlphaFoldDB" id="K3XWQ8"/>
<dbReference type="eggNOG" id="ENOG502QVPS">
    <property type="taxonomic scope" value="Eukaryota"/>
</dbReference>
<organism evidence="3 4">
    <name type="scientific">Setaria italica</name>
    <name type="common">Foxtail millet</name>
    <name type="synonym">Panicum italicum</name>
    <dbReference type="NCBI Taxonomy" id="4555"/>
    <lineage>
        <taxon>Eukaryota</taxon>
        <taxon>Viridiplantae</taxon>
        <taxon>Streptophyta</taxon>
        <taxon>Embryophyta</taxon>
        <taxon>Tracheophyta</taxon>
        <taxon>Spermatophyta</taxon>
        <taxon>Magnoliopsida</taxon>
        <taxon>Liliopsida</taxon>
        <taxon>Poales</taxon>
        <taxon>Poaceae</taxon>
        <taxon>PACMAD clade</taxon>
        <taxon>Panicoideae</taxon>
        <taxon>Panicodae</taxon>
        <taxon>Paniceae</taxon>
        <taxon>Cenchrinae</taxon>
        <taxon>Setaria</taxon>
    </lineage>
</organism>
<feature type="transmembrane region" description="Helical" evidence="2">
    <location>
        <begin position="287"/>
        <end position="311"/>
    </location>
</feature>
<evidence type="ECO:0000313" key="4">
    <source>
        <dbReference type="Proteomes" id="UP000004995"/>
    </source>
</evidence>
<feature type="compositionally biased region" description="Basic and acidic residues" evidence="1">
    <location>
        <begin position="54"/>
        <end position="63"/>
    </location>
</feature>
<name>K3XWQ8_SETIT</name>
<dbReference type="InParanoid" id="K3XWQ8"/>
<feature type="transmembrane region" description="Helical" evidence="2">
    <location>
        <begin position="374"/>
        <end position="393"/>
    </location>
</feature>
<evidence type="ECO:0008006" key="5">
    <source>
        <dbReference type="Google" id="ProtNLM"/>
    </source>
</evidence>
<keyword evidence="2" id="KW-0472">Membrane</keyword>
<keyword evidence="4" id="KW-1185">Reference proteome</keyword>
<evidence type="ECO:0000256" key="1">
    <source>
        <dbReference type="SAM" id="MobiDB-lite"/>
    </source>
</evidence>
<feature type="region of interest" description="Disordered" evidence="1">
    <location>
        <begin position="184"/>
        <end position="229"/>
    </location>
</feature>
<dbReference type="STRING" id="4555.K3XWQ8"/>
<dbReference type="Gramene" id="KQL12375">
    <property type="protein sequence ID" value="KQL12375"/>
    <property type="gene ID" value="SETIT_006366mg"/>
</dbReference>